<gene>
    <name evidence="7" type="ORF">EDC54_105141</name>
</gene>
<dbReference type="Pfam" id="PF09864">
    <property type="entry name" value="MliC"/>
    <property type="match status" value="1"/>
</dbReference>
<evidence type="ECO:0000256" key="2">
    <source>
        <dbReference type="ARBA" id="ARBA00023136"/>
    </source>
</evidence>
<dbReference type="OrthoDB" id="5588236at2"/>
<dbReference type="InterPro" id="IPR018660">
    <property type="entry name" value="MliC"/>
</dbReference>
<feature type="domain" description="C-type lysozyme inhibitor" evidence="6">
    <location>
        <begin position="30"/>
        <end position="96"/>
    </location>
</feature>
<feature type="chain" id="PRO_5020183515" evidence="5">
    <location>
        <begin position="20"/>
        <end position="106"/>
    </location>
</feature>
<dbReference type="EMBL" id="SMBY01000005">
    <property type="protein sequence ID" value="TCV05873.1"/>
    <property type="molecule type" value="Genomic_DNA"/>
</dbReference>
<evidence type="ECO:0000256" key="5">
    <source>
        <dbReference type="SAM" id="SignalP"/>
    </source>
</evidence>
<dbReference type="SUPFAM" id="SSF141488">
    <property type="entry name" value="YdhA-like"/>
    <property type="match status" value="1"/>
</dbReference>
<keyword evidence="3" id="KW-0564">Palmitate</keyword>
<feature type="signal peptide" evidence="5">
    <location>
        <begin position="1"/>
        <end position="19"/>
    </location>
</feature>
<name>A0A4R3VNP4_9GAMM</name>
<proteinExistence type="predicted"/>
<accession>A0A4R3VNP4</accession>
<evidence type="ECO:0000256" key="3">
    <source>
        <dbReference type="ARBA" id="ARBA00023139"/>
    </source>
</evidence>
<keyword evidence="2" id="KW-0472">Membrane</keyword>
<dbReference type="InterPro" id="IPR036328">
    <property type="entry name" value="MliC_sf"/>
</dbReference>
<organism evidence="7 8">
    <name type="scientific">Samsonia erythrinae</name>
    <dbReference type="NCBI Taxonomy" id="160434"/>
    <lineage>
        <taxon>Bacteria</taxon>
        <taxon>Pseudomonadati</taxon>
        <taxon>Pseudomonadota</taxon>
        <taxon>Gammaproteobacteria</taxon>
        <taxon>Enterobacterales</taxon>
        <taxon>Pectobacteriaceae</taxon>
        <taxon>Samsonia</taxon>
    </lineage>
</organism>
<dbReference type="Gene3D" id="2.40.128.200">
    <property type="match status" value="1"/>
</dbReference>
<dbReference type="AlphaFoldDB" id="A0A4R3VNP4"/>
<reference evidence="7 8" key="1">
    <citation type="submission" date="2019-03" db="EMBL/GenBank/DDBJ databases">
        <title>Genomic Encyclopedia of Type Strains, Phase IV (KMG-IV): sequencing the most valuable type-strain genomes for metagenomic binning, comparative biology and taxonomic classification.</title>
        <authorList>
            <person name="Goeker M."/>
        </authorList>
    </citation>
    <scope>NUCLEOTIDE SEQUENCE [LARGE SCALE GENOMIC DNA]</scope>
    <source>
        <strain evidence="7 8">DSM 16730</strain>
    </source>
</reference>
<sequence length="106" mass="11727">MKRLLMGTALILLSGCSYFGHQQTVETRHYQCGTMPLTVTLQQGGKAPSQVSFLLDGERLILPQTVSASGVKYSNETYVFWSKGDRAFIQRGERVIVDDCRLTPAG</sequence>
<dbReference type="RefSeq" id="WP_132455887.1">
    <property type="nucleotide sequence ID" value="NZ_JAWIZJ010000005.1"/>
</dbReference>
<dbReference type="Proteomes" id="UP000295433">
    <property type="component" value="Unassembled WGS sequence"/>
</dbReference>
<evidence type="ECO:0000313" key="8">
    <source>
        <dbReference type="Proteomes" id="UP000295433"/>
    </source>
</evidence>
<keyword evidence="4" id="KW-0449">Lipoprotein</keyword>
<evidence type="ECO:0000256" key="4">
    <source>
        <dbReference type="ARBA" id="ARBA00023288"/>
    </source>
</evidence>
<keyword evidence="8" id="KW-1185">Reference proteome</keyword>
<keyword evidence="1 5" id="KW-0732">Signal</keyword>
<dbReference type="PROSITE" id="PS51257">
    <property type="entry name" value="PROKAR_LIPOPROTEIN"/>
    <property type="match status" value="1"/>
</dbReference>
<evidence type="ECO:0000259" key="6">
    <source>
        <dbReference type="Pfam" id="PF09864"/>
    </source>
</evidence>
<comment type="caution">
    <text evidence="7">The sequence shown here is derived from an EMBL/GenBank/DDBJ whole genome shotgun (WGS) entry which is preliminary data.</text>
</comment>
<protein>
    <submittedName>
        <fullName evidence="7">Membrane-bound lysozyme inhibitor of c-type lysozyme MliC</fullName>
    </submittedName>
</protein>
<evidence type="ECO:0000256" key="1">
    <source>
        <dbReference type="ARBA" id="ARBA00022729"/>
    </source>
</evidence>
<evidence type="ECO:0000313" key="7">
    <source>
        <dbReference type="EMBL" id="TCV05873.1"/>
    </source>
</evidence>